<dbReference type="AlphaFoldDB" id="A0A5J4VM26"/>
<reference evidence="2 3" key="1">
    <citation type="submission" date="2019-03" db="EMBL/GenBank/DDBJ databases">
        <title>Single cell metagenomics reveals metabolic interactions within the superorganism composed of flagellate Streblomastix strix and complex community of Bacteroidetes bacteria on its surface.</title>
        <authorList>
            <person name="Treitli S.C."/>
            <person name="Kolisko M."/>
            <person name="Husnik F."/>
            <person name="Keeling P."/>
            <person name="Hampl V."/>
        </authorList>
    </citation>
    <scope>NUCLEOTIDE SEQUENCE [LARGE SCALE GENOMIC DNA]</scope>
    <source>
        <strain evidence="2">ST1C</strain>
    </source>
</reference>
<gene>
    <name evidence="2" type="ORF">EZS28_020978</name>
</gene>
<protein>
    <recommendedName>
        <fullName evidence="4">Cyclin N-terminal domain-containing protein</fullName>
    </recommendedName>
</protein>
<feature type="compositionally biased region" description="Acidic residues" evidence="1">
    <location>
        <begin position="273"/>
        <end position="307"/>
    </location>
</feature>
<feature type="compositionally biased region" description="Polar residues" evidence="1">
    <location>
        <begin position="365"/>
        <end position="387"/>
    </location>
</feature>
<feature type="compositionally biased region" description="Acidic residues" evidence="1">
    <location>
        <begin position="324"/>
        <end position="350"/>
    </location>
</feature>
<feature type="compositionally biased region" description="Basic residues" evidence="1">
    <location>
        <begin position="237"/>
        <end position="261"/>
    </location>
</feature>
<evidence type="ECO:0000256" key="1">
    <source>
        <dbReference type="SAM" id="MobiDB-lite"/>
    </source>
</evidence>
<proteinExistence type="predicted"/>
<feature type="compositionally biased region" description="Basic and acidic residues" evidence="1">
    <location>
        <begin position="262"/>
        <end position="272"/>
    </location>
</feature>
<evidence type="ECO:0000313" key="2">
    <source>
        <dbReference type="EMBL" id="KAA6383496.1"/>
    </source>
</evidence>
<accession>A0A5J4VM26</accession>
<feature type="compositionally biased region" description="Basic and acidic residues" evidence="1">
    <location>
        <begin position="351"/>
        <end position="361"/>
    </location>
</feature>
<dbReference type="InterPro" id="IPR036915">
    <property type="entry name" value="Cyclin-like_sf"/>
</dbReference>
<name>A0A5J4VM26_9EUKA</name>
<sequence length="387" mass="45161">MKKRMIRLAQSQIVEISTIAYAMCYFDTLITSRPNVLLSSGNLQQALLHSNKQNKVGEKKPNSTKIFYQPLQEPPETDPYQYFRTAPKPPLLQCPVTKYNIRAVAAACVLLALKFNEGTHDCLKKGIAPIASTFEVSVSTIFEREMAVYACLQFNLLRPVADVMRYFPLIFDSCDEKPHTYFDKVIYQRFYAPGGLFVGEKISSFVSEQQQKEDQLKKEAKDKQNYDGRIGTNQSRKTTRRKARFTKIKRRKKQKQQRKNKTKQESQKRQNEEEFYEQNEYIDEELDWGDDVDSQNSEIESEEEENEENIRFRSYNTPYADETVQNEEQEEEEDEEEDDEEEEEGEEKEDGETINRNRNADEESQNSSDNEQISESQRESMTPNGPV</sequence>
<dbReference type="EMBL" id="SNRW01006215">
    <property type="protein sequence ID" value="KAA6383496.1"/>
    <property type="molecule type" value="Genomic_DNA"/>
</dbReference>
<organism evidence="2 3">
    <name type="scientific">Streblomastix strix</name>
    <dbReference type="NCBI Taxonomy" id="222440"/>
    <lineage>
        <taxon>Eukaryota</taxon>
        <taxon>Metamonada</taxon>
        <taxon>Preaxostyla</taxon>
        <taxon>Oxymonadida</taxon>
        <taxon>Streblomastigidae</taxon>
        <taxon>Streblomastix</taxon>
    </lineage>
</organism>
<dbReference type="Proteomes" id="UP000324800">
    <property type="component" value="Unassembled WGS sequence"/>
</dbReference>
<comment type="caution">
    <text evidence="2">The sequence shown here is derived from an EMBL/GenBank/DDBJ whole genome shotgun (WGS) entry which is preliminary data.</text>
</comment>
<evidence type="ECO:0008006" key="4">
    <source>
        <dbReference type="Google" id="ProtNLM"/>
    </source>
</evidence>
<evidence type="ECO:0000313" key="3">
    <source>
        <dbReference type="Proteomes" id="UP000324800"/>
    </source>
</evidence>
<dbReference type="SUPFAM" id="SSF47954">
    <property type="entry name" value="Cyclin-like"/>
    <property type="match status" value="1"/>
</dbReference>
<feature type="region of interest" description="Disordered" evidence="1">
    <location>
        <begin position="213"/>
        <end position="387"/>
    </location>
</feature>
<feature type="compositionally biased region" description="Basic and acidic residues" evidence="1">
    <location>
        <begin position="213"/>
        <end position="226"/>
    </location>
</feature>